<proteinExistence type="predicted"/>
<evidence type="ECO:0000313" key="2">
    <source>
        <dbReference type="Proteomes" id="UP000765509"/>
    </source>
</evidence>
<comment type="caution">
    <text evidence="1">The sequence shown here is derived from an EMBL/GenBank/DDBJ whole genome shotgun (WGS) entry which is preliminary data.</text>
</comment>
<accession>A0A9Q3P7X7</accession>
<gene>
    <name evidence="1" type="ORF">O181_091449</name>
</gene>
<name>A0A9Q3P7X7_9BASI</name>
<protein>
    <submittedName>
        <fullName evidence="1">Uncharacterized protein</fullName>
    </submittedName>
</protein>
<reference evidence="1" key="1">
    <citation type="submission" date="2021-03" db="EMBL/GenBank/DDBJ databases">
        <title>Draft genome sequence of rust myrtle Austropuccinia psidii MF-1, a brazilian biotype.</title>
        <authorList>
            <person name="Quecine M.C."/>
            <person name="Pachon D.M.R."/>
            <person name="Bonatelli M.L."/>
            <person name="Correr F.H."/>
            <person name="Franceschini L.M."/>
            <person name="Leite T.F."/>
            <person name="Margarido G.R.A."/>
            <person name="Almeida C.A."/>
            <person name="Ferrarezi J.A."/>
            <person name="Labate C.A."/>
        </authorList>
    </citation>
    <scope>NUCLEOTIDE SEQUENCE</scope>
    <source>
        <strain evidence="1">MF-1</strain>
    </source>
</reference>
<organism evidence="1 2">
    <name type="scientific">Austropuccinia psidii MF-1</name>
    <dbReference type="NCBI Taxonomy" id="1389203"/>
    <lineage>
        <taxon>Eukaryota</taxon>
        <taxon>Fungi</taxon>
        <taxon>Dikarya</taxon>
        <taxon>Basidiomycota</taxon>
        <taxon>Pucciniomycotina</taxon>
        <taxon>Pucciniomycetes</taxon>
        <taxon>Pucciniales</taxon>
        <taxon>Sphaerophragmiaceae</taxon>
        <taxon>Austropuccinia</taxon>
    </lineage>
</organism>
<dbReference type="EMBL" id="AVOT02057664">
    <property type="protein sequence ID" value="MBW0551734.1"/>
    <property type="molecule type" value="Genomic_DNA"/>
</dbReference>
<dbReference type="Proteomes" id="UP000765509">
    <property type="component" value="Unassembled WGS sequence"/>
</dbReference>
<sequence length="133" mass="15471">MKRKVGQRRHSFIAINSLTPKVKFTLVSLEKQSDNRKANYGIIEPWFRPKRAHQGESRVNRWRLTSRCTAWVTSSQCQDNVNRHMCHMGMSLKAQTQFNTIRNVWVISPHWLPHPHVIFPDASHAYAPTPPST</sequence>
<dbReference type="AlphaFoldDB" id="A0A9Q3P7X7"/>
<keyword evidence="2" id="KW-1185">Reference proteome</keyword>
<evidence type="ECO:0000313" key="1">
    <source>
        <dbReference type="EMBL" id="MBW0551734.1"/>
    </source>
</evidence>